<dbReference type="GO" id="GO:0046081">
    <property type="term" value="P:dUTP catabolic process"/>
    <property type="evidence" value="ECO:0007669"/>
    <property type="project" value="TreeGrafter"/>
</dbReference>
<name>A0A173DZQ1_9CHLA</name>
<dbReference type="Proteomes" id="UP000019147">
    <property type="component" value="Chromosome"/>
</dbReference>
<dbReference type="SUPFAM" id="SSF101386">
    <property type="entry name" value="all-alpha NTP pyrophosphatases"/>
    <property type="match status" value="1"/>
</dbReference>
<organism evidence="2 3">
    <name type="scientific">Chlamydia gallinacea 08-1274/3</name>
    <dbReference type="NCBI Taxonomy" id="1143323"/>
    <lineage>
        <taxon>Bacteria</taxon>
        <taxon>Pseudomonadati</taxon>
        <taxon>Chlamydiota</taxon>
        <taxon>Chlamydiia</taxon>
        <taxon>Chlamydiales</taxon>
        <taxon>Chlamydiaceae</taxon>
        <taxon>Chlamydia/Chlamydophila group</taxon>
        <taxon>Chlamydia</taxon>
    </lineage>
</organism>
<dbReference type="KEGG" id="cgz:M787_003745"/>
<gene>
    <name evidence="2" type="ORF">M787_003745</name>
</gene>
<dbReference type="GO" id="GO:0046061">
    <property type="term" value="P:dATP catabolic process"/>
    <property type="evidence" value="ECO:0007669"/>
    <property type="project" value="TreeGrafter"/>
</dbReference>
<dbReference type="AlphaFoldDB" id="A0A173DZQ1"/>
<proteinExistence type="predicted"/>
<dbReference type="GO" id="GO:0006203">
    <property type="term" value="P:dGTP catabolic process"/>
    <property type="evidence" value="ECO:0007669"/>
    <property type="project" value="TreeGrafter"/>
</dbReference>
<dbReference type="Pfam" id="PF03819">
    <property type="entry name" value="MazG"/>
    <property type="match status" value="1"/>
</dbReference>
<evidence type="ECO:0000313" key="2">
    <source>
        <dbReference type="EMBL" id="ANG66422.1"/>
    </source>
</evidence>
<dbReference type="EMBL" id="CP015840">
    <property type="protein sequence ID" value="ANG66422.1"/>
    <property type="molecule type" value="Genomic_DNA"/>
</dbReference>
<dbReference type="GeneID" id="81478419"/>
<dbReference type="STRING" id="1143323.M787_003745"/>
<feature type="domain" description="NTP pyrophosphohydrolase MazG-like" evidence="1">
    <location>
        <begin position="29"/>
        <end position="103"/>
    </location>
</feature>
<dbReference type="GO" id="GO:0047429">
    <property type="term" value="F:nucleoside triphosphate diphosphatase activity"/>
    <property type="evidence" value="ECO:0007669"/>
    <property type="project" value="TreeGrafter"/>
</dbReference>
<accession>A0A173DZQ1</accession>
<reference evidence="2 3" key="1">
    <citation type="journal article" date="2014" name="Syst. Appl. Microbiol.">
        <title>Evidence for the existence of two new members of the family Chlamydiaceae and proposal of Chlamydia avium sp. nov. and Chlamydia gallinacea sp. nov.</title>
        <authorList>
            <person name="Sachse K."/>
            <person name="Laroucau K."/>
            <person name="Riege K."/>
            <person name="Wehner S."/>
            <person name="Dilcher M."/>
            <person name="Creasy H.H."/>
            <person name="Weidmann M."/>
            <person name="Myers G."/>
            <person name="Vorimore F."/>
            <person name="Vicari N."/>
            <person name="Magnino S."/>
            <person name="Liebler-Tenorio E."/>
            <person name="Ruettger A."/>
            <person name="Bavoil P.M."/>
            <person name="Hufert F.T."/>
            <person name="Rossello-Mora R."/>
            <person name="Marz M."/>
        </authorList>
    </citation>
    <scope>NUCLEOTIDE SEQUENCE [LARGE SCALE GENOMIC DNA]</scope>
    <source>
        <strain evidence="2 3">08-1274/3</strain>
    </source>
</reference>
<dbReference type="Gene3D" id="1.10.287.1080">
    <property type="entry name" value="MazG-like"/>
    <property type="match status" value="1"/>
</dbReference>
<keyword evidence="2" id="KW-0378">Hydrolase</keyword>
<dbReference type="OrthoDB" id="19104at2"/>
<dbReference type="GO" id="GO:0046052">
    <property type="term" value="P:UTP catabolic process"/>
    <property type="evidence" value="ECO:0007669"/>
    <property type="project" value="TreeGrafter"/>
</dbReference>
<dbReference type="InterPro" id="IPR011551">
    <property type="entry name" value="NTP_PyrPHydrolase_MazG"/>
</dbReference>
<dbReference type="RefSeq" id="WP_021828240.1">
    <property type="nucleotide sequence ID" value="NZ_CP015840.1"/>
</dbReference>
<dbReference type="GO" id="GO:0046076">
    <property type="term" value="P:dTTP catabolic process"/>
    <property type="evidence" value="ECO:0007669"/>
    <property type="project" value="TreeGrafter"/>
</dbReference>
<dbReference type="PANTHER" id="PTHR30522">
    <property type="entry name" value="NUCLEOSIDE TRIPHOSPHATE PYROPHOSPHOHYDROLASE"/>
    <property type="match status" value="1"/>
</dbReference>
<evidence type="ECO:0000259" key="1">
    <source>
        <dbReference type="Pfam" id="PF03819"/>
    </source>
</evidence>
<dbReference type="eggNOG" id="COG1694">
    <property type="taxonomic scope" value="Bacteria"/>
</dbReference>
<evidence type="ECO:0000313" key="3">
    <source>
        <dbReference type="Proteomes" id="UP000019147"/>
    </source>
</evidence>
<protein>
    <submittedName>
        <fullName evidence="2">Nucleotide pyrophosphohydrolase</fullName>
    </submittedName>
</protein>
<dbReference type="GO" id="GO:0046047">
    <property type="term" value="P:TTP catabolic process"/>
    <property type="evidence" value="ECO:0007669"/>
    <property type="project" value="TreeGrafter"/>
</dbReference>
<dbReference type="PANTHER" id="PTHR30522:SF0">
    <property type="entry name" value="NUCLEOSIDE TRIPHOSPHATE PYROPHOSPHOHYDROLASE"/>
    <property type="match status" value="1"/>
</dbReference>
<sequence length="128" mass="14619">MPQGYDFSKLIDLSRKMVMDGVCPWTDKQDALSLIECILKECEELIEAIHQGHSNKEITSEAGDILMLVFVLCFKLEFLKMTSVNGVIHEAFSKIQRRAPHVFSSKAISYEEARQAWLLGKLKEKSEK</sequence>
<dbReference type="InterPro" id="IPR004518">
    <property type="entry name" value="MazG-like_dom"/>
</dbReference>